<feature type="signal peptide" evidence="2">
    <location>
        <begin position="1"/>
        <end position="25"/>
    </location>
</feature>
<evidence type="ECO:0000256" key="2">
    <source>
        <dbReference type="SAM" id="SignalP"/>
    </source>
</evidence>
<feature type="chain" id="PRO_5013141623" evidence="2">
    <location>
        <begin position="26"/>
        <end position="74"/>
    </location>
</feature>
<dbReference type="AlphaFoldDB" id="A0A1Y2I9I8"/>
<sequence>MGCRPRTFSVLFVPAIGLLLSAVDATPVGDEELEGEEGRERESSGAERLMEAEAPGSADGDAAGSGLRSRPRIP</sequence>
<organism evidence="3 4">
    <name type="scientific">Trametes coccinea (strain BRFM310)</name>
    <name type="common">Pycnoporus coccineus</name>
    <dbReference type="NCBI Taxonomy" id="1353009"/>
    <lineage>
        <taxon>Eukaryota</taxon>
        <taxon>Fungi</taxon>
        <taxon>Dikarya</taxon>
        <taxon>Basidiomycota</taxon>
        <taxon>Agaricomycotina</taxon>
        <taxon>Agaricomycetes</taxon>
        <taxon>Polyporales</taxon>
        <taxon>Polyporaceae</taxon>
        <taxon>Trametes</taxon>
    </lineage>
</organism>
<keyword evidence="4" id="KW-1185">Reference proteome</keyword>
<name>A0A1Y2I9I8_TRAC3</name>
<feature type="region of interest" description="Disordered" evidence="1">
    <location>
        <begin position="25"/>
        <end position="74"/>
    </location>
</feature>
<feature type="compositionally biased region" description="Low complexity" evidence="1">
    <location>
        <begin position="52"/>
        <end position="66"/>
    </location>
</feature>
<dbReference type="EMBL" id="KZ084159">
    <property type="protein sequence ID" value="OSC97030.1"/>
    <property type="molecule type" value="Genomic_DNA"/>
</dbReference>
<feature type="compositionally biased region" description="Basic and acidic residues" evidence="1">
    <location>
        <begin position="36"/>
        <end position="51"/>
    </location>
</feature>
<dbReference type="Proteomes" id="UP000193067">
    <property type="component" value="Unassembled WGS sequence"/>
</dbReference>
<proteinExistence type="predicted"/>
<accession>A0A1Y2I9I8</accession>
<evidence type="ECO:0000313" key="3">
    <source>
        <dbReference type="EMBL" id="OSC97030.1"/>
    </source>
</evidence>
<reference evidence="3 4" key="1">
    <citation type="journal article" date="2015" name="Biotechnol. Biofuels">
        <title>Enhanced degradation of softwood versus hardwood by the white-rot fungus Pycnoporus coccineus.</title>
        <authorList>
            <person name="Couturier M."/>
            <person name="Navarro D."/>
            <person name="Chevret D."/>
            <person name="Henrissat B."/>
            <person name="Piumi F."/>
            <person name="Ruiz-Duenas F.J."/>
            <person name="Martinez A.T."/>
            <person name="Grigoriev I.V."/>
            <person name="Riley R."/>
            <person name="Lipzen A."/>
            <person name="Berrin J.G."/>
            <person name="Master E.R."/>
            <person name="Rosso M.N."/>
        </authorList>
    </citation>
    <scope>NUCLEOTIDE SEQUENCE [LARGE SCALE GENOMIC DNA]</scope>
    <source>
        <strain evidence="3 4">BRFM310</strain>
    </source>
</reference>
<evidence type="ECO:0000313" key="4">
    <source>
        <dbReference type="Proteomes" id="UP000193067"/>
    </source>
</evidence>
<evidence type="ECO:0000256" key="1">
    <source>
        <dbReference type="SAM" id="MobiDB-lite"/>
    </source>
</evidence>
<keyword evidence="2" id="KW-0732">Signal</keyword>
<gene>
    <name evidence="3" type="ORF">PYCCODRAFT_1440556</name>
</gene>
<protein>
    <submittedName>
        <fullName evidence="3">Uncharacterized protein</fullName>
    </submittedName>
</protein>